<dbReference type="Proteomes" id="UP000198983">
    <property type="component" value="Chromosome I"/>
</dbReference>
<keyword evidence="3" id="KW-1185">Reference proteome</keyword>
<feature type="region of interest" description="Disordered" evidence="1">
    <location>
        <begin position="1"/>
        <end position="52"/>
    </location>
</feature>
<dbReference type="EMBL" id="LT629732">
    <property type="protein sequence ID" value="SDR76369.1"/>
    <property type="molecule type" value="Genomic_DNA"/>
</dbReference>
<name>A0A1H1LRD1_9ACTN</name>
<feature type="compositionally biased region" description="Basic and acidic residues" evidence="1">
    <location>
        <begin position="112"/>
        <end position="121"/>
    </location>
</feature>
<evidence type="ECO:0000313" key="2">
    <source>
        <dbReference type="EMBL" id="SDR76369.1"/>
    </source>
</evidence>
<protein>
    <submittedName>
        <fullName evidence="2">Uncharacterized protein</fullName>
    </submittedName>
</protein>
<sequence length="236" mass="26131">MPPPAATRPGASSDRWSTPRSDVCVDEHQAGAADMYDSESTVAARNTNDPTRNRSRIARLAWLDLGKVRPKNGAGRLISKRPCTVPRAYTQAMGTGQDGDTFIDMALRRRRRDAERRRQATAERGSAAQERVDSEQTRKLAAMVRRHSADRRLRLANPQGSGLGGQVHAVSCPTPDADRDAHERRQMADARDAATDERERRADKRDAVADERDHLADLQEAQLDERERGLDTTAGA</sequence>
<feature type="region of interest" description="Disordered" evidence="1">
    <location>
        <begin position="110"/>
        <end position="236"/>
    </location>
</feature>
<feature type="compositionally biased region" description="Polar residues" evidence="1">
    <location>
        <begin position="38"/>
        <end position="50"/>
    </location>
</feature>
<proteinExistence type="predicted"/>
<accession>A0A1H1LRD1</accession>
<organism evidence="2 3">
    <name type="scientific">Actinopolymorpha singaporensis</name>
    <dbReference type="NCBI Taxonomy" id="117157"/>
    <lineage>
        <taxon>Bacteria</taxon>
        <taxon>Bacillati</taxon>
        <taxon>Actinomycetota</taxon>
        <taxon>Actinomycetes</taxon>
        <taxon>Propionibacteriales</taxon>
        <taxon>Actinopolymorphaceae</taxon>
        <taxon>Actinopolymorpha</taxon>
    </lineage>
</organism>
<evidence type="ECO:0000256" key="1">
    <source>
        <dbReference type="SAM" id="MobiDB-lite"/>
    </source>
</evidence>
<gene>
    <name evidence="2" type="ORF">SAMN04489717_0453</name>
</gene>
<feature type="compositionally biased region" description="Basic and acidic residues" evidence="1">
    <location>
        <begin position="176"/>
        <end position="230"/>
    </location>
</feature>
<evidence type="ECO:0000313" key="3">
    <source>
        <dbReference type="Proteomes" id="UP000198983"/>
    </source>
</evidence>
<dbReference type="AlphaFoldDB" id="A0A1H1LRD1"/>
<reference evidence="2 3" key="1">
    <citation type="submission" date="2016-10" db="EMBL/GenBank/DDBJ databases">
        <authorList>
            <person name="de Groot N.N."/>
        </authorList>
    </citation>
    <scope>NUCLEOTIDE SEQUENCE [LARGE SCALE GENOMIC DNA]</scope>
    <source>
        <strain evidence="2 3">DSM 22024</strain>
    </source>
</reference>